<keyword evidence="2" id="KW-1185">Reference proteome</keyword>
<evidence type="ECO:0000313" key="1">
    <source>
        <dbReference type="EMBL" id="KAK3776736.1"/>
    </source>
</evidence>
<dbReference type="EMBL" id="JAWDGP010003180">
    <property type="protein sequence ID" value="KAK3776736.1"/>
    <property type="molecule type" value="Genomic_DNA"/>
</dbReference>
<accession>A0AAE0ZXF6</accession>
<name>A0AAE0ZXF6_9GAST</name>
<proteinExistence type="predicted"/>
<dbReference type="Proteomes" id="UP001283361">
    <property type="component" value="Unassembled WGS sequence"/>
</dbReference>
<gene>
    <name evidence="1" type="ORF">RRG08_047651</name>
</gene>
<evidence type="ECO:0000313" key="2">
    <source>
        <dbReference type="Proteomes" id="UP001283361"/>
    </source>
</evidence>
<dbReference type="AlphaFoldDB" id="A0AAE0ZXF6"/>
<reference evidence="1" key="1">
    <citation type="journal article" date="2023" name="G3 (Bethesda)">
        <title>A reference genome for the long-term kleptoplast-retaining sea slug Elysia crispata morphotype clarki.</title>
        <authorList>
            <person name="Eastman K.E."/>
            <person name="Pendleton A.L."/>
            <person name="Shaikh M.A."/>
            <person name="Suttiyut T."/>
            <person name="Ogas R."/>
            <person name="Tomko P."/>
            <person name="Gavelis G."/>
            <person name="Widhalm J.R."/>
            <person name="Wisecaver J.H."/>
        </authorList>
    </citation>
    <scope>NUCLEOTIDE SEQUENCE</scope>
    <source>
        <strain evidence="1">ECLA1</strain>
    </source>
</reference>
<protein>
    <submittedName>
        <fullName evidence="1">Uncharacterized protein</fullName>
    </submittedName>
</protein>
<comment type="caution">
    <text evidence="1">The sequence shown here is derived from an EMBL/GenBank/DDBJ whole genome shotgun (WGS) entry which is preliminary data.</text>
</comment>
<organism evidence="1 2">
    <name type="scientific">Elysia crispata</name>
    <name type="common">lettuce slug</name>
    <dbReference type="NCBI Taxonomy" id="231223"/>
    <lineage>
        <taxon>Eukaryota</taxon>
        <taxon>Metazoa</taxon>
        <taxon>Spiralia</taxon>
        <taxon>Lophotrochozoa</taxon>
        <taxon>Mollusca</taxon>
        <taxon>Gastropoda</taxon>
        <taxon>Heterobranchia</taxon>
        <taxon>Euthyneura</taxon>
        <taxon>Panpulmonata</taxon>
        <taxon>Sacoglossa</taxon>
        <taxon>Placobranchoidea</taxon>
        <taxon>Plakobranchidae</taxon>
        <taxon>Elysia</taxon>
    </lineage>
</organism>
<sequence length="75" mass="8097">MASQTPPLAPYPEVCRTKLPDFGVALNVAGNGEEIISFHLDHSAAFAMELNQIPLKHLAGSLGASHKPPARQYHH</sequence>